<name>A0A2R6BZ13_9ARCH</name>
<dbReference type="Proteomes" id="UP000241886">
    <property type="component" value="Unassembled WGS sequence"/>
</dbReference>
<keyword evidence="7" id="KW-1133">Transmembrane helix</keyword>
<feature type="domain" description="Rieske" evidence="8">
    <location>
        <begin position="81"/>
        <end position="189"/>
    </location>
</feature>
<evidence type="ECO:0000256" key="5">
    <source>
        <dbReference type="ARBA" id="ARBA00023004"/>
    </source>
</evidence>
<dbReference type="Gene3D" id="2.102.10.10">
    <property type="entry name" value="Rieske [2Fe-2S] iron-sulphur domain"/>
    <property type="match status" value="1"/>
</dbReference>
<dbReference type="SUPFAM" id="SSF55961">
    <property type="entry name" value="Bet v1-like"/>
    <property type="match status" value="1"/>
</dbReference>
<keyword evidence="6" id="KW-0411">Iron-sulfur</keyword>
<evidence type="ECO:0000256" key="2">
    <source>
        <dbReference type="ARBA" id="ARBA00022714"/>
    </source>
</evidence>
<dbReference type="AlphaFoldDB" id="A0A2R6BZ13"/>
<accession>A0A2R6BZ13</accession>
<comment type="caution">
    <text evidence="9">The sequence shown here is derived from an EMBL/GenBank/DDBJ whole genome shotgun (WGS) entry which is preliminary data.</text>
</comment>
<dbReference type="PANTHER" id="PTHR43756:SF5">
    <property type="entry name" value="CHOLINE MONOOXYGENASE, CHLOROPLASTIC"/>
    <property type="match status" value="1"/>
</dbReference>
<evidence type="ECO:0000256" key="1">
    <source>
        <dbReference type="ARBA" id="ARBA00001962"/>
    </source>
</evidence>
<dbReference type="GO" id="GO:0016491">
    <property type="term" value="F:oxidoreductase activity"/>
    <property type="evidence" value="ECO:0007669"/>
    <property type="project" value="UniProtKB-KW"/>
</dbReference>
<dbReference type="GO" id="GO:0005506">
    <property type="term" value="F:iron ion binding"/>
    <property type="evidence" value="ECO:0007669"/>
    <property type="project" value="InterPro"/>
</dbReference>
<dbReference type="CDD" id="cd03469">
    <property type="entry name" value="Rieske_RO_Alpha_N"/>
    <property type="match status" value="1"/>
</dbReference>
<keyword evidence="7" id="KW-0812">Transmembrane</keyword>
<dbReference type="InterPro" id="IPR017941">
    <property type="entry name" value="Rieske_2Fe-2S"/>
</dbReference>
<keyword evidence="5" id="KW-0408">Iron</keyword>
<keyword evidence="4" id="KW-0560">Oxidoreductase</keyword>
<evidence type="ECO:0000256" key="7">
    <source>
        <dbReference type="SAM" id="Phobius"/>
    </source>
</evidence>
<evidence type="ECO:0000313" key="9">
    <source>
        <dbReference type="EMBL" id="PSO03853.1"/>
    </source>
</evidence>
<proteinExistence type="predicted"/>
<dbReference type="CDD" id="cd08884">
    <property type="entry name" value="RHO_alpha_C_GbcA-like"/>
    <property type="match status" value="1"/>
</dbReference>
<protein>
    <recommendedName>
        <fullName evidence="8">Rieske domain-containing protein</fullName>
    </recommendedName>
</protein>
<dbReference type="PANTHER" id="PTHR43756">
    <property type="entry name" value="CHOLINE MONOOXYGENASE, CHLOROPLASTIC"/>
    <property type="match status" value="1"/>
</dbReference>
<keyword evidence="3" id="KW-0479">Metal-binding</keyword>
<keyword evidence="2" id="KW-0001">2Fe-2S</keyword>
<keyword evidence="7" id="KW-0472">Membrane</keyword>
<dbReference type="InterPro" id="IPR015879">
    <property type="entry name" value="Ring_hydroxy_dOase_asu_C_dom"/>
</dbReference>
<dbReference type="Gene3D" id="3.90.380.10">
    <property type="entry name" value="Naphthalene 1,2-dioxygenase Alpha Subunit, Chain A, domain 1"/>
    <property type="match status" value="1"/>
</dbReference>
<evidence type="ECO:0000259" key="8">
    <source>
        <dbReference type="PROSITE" id="PS51296"/>
    </source>
</evidence>
<reference evidence="9 10" key="1">
    <citation type="submission" date="2017-04" db="EMBL/GenBank/DDBJ databases">
        <title>Novel microbial lineages endemic to geothermal iron-oxide mats fill important gaps in the evolutionary history of Archaea.</title>
        <authorList>
            <person name="Jay Z.J."/>
            <person name="Beam J.P."/>
            <person name="Dlakic M."/>
            <person name="Rusch D.B."/>
            <person name="Kozubal M.A."/>
            <person name="Inskeep W.P."/>
        </authorList>
    </citation>
    <scope>NUCLEOTIDE SEQUENCE [LARGE SCALE GENOMIC DNA]</scope>
    <source>
        <strain evidence="9">ECH_B_SAG-G16</strain>
    </source>
</reference>
<evidence type="ECO:0000313" key="10">
    <source>
        <dbReference type="Proteomes" id="UP000241886"/>
    </source>
</evidence>
<dbReference type="InterPro" id="IPR001663">
    <property type="entry name" value="Rng_hydr_dOase-A"/>
</dbReference>
<dbReference type="PRINTS" id="PR00090">
    <property type="entry name" value="RNGDIOXGNASE"/>
</dbReference>
<dbReference type="SUPFAM" id="SSF50022">
    <property type="entry name" value="ISP domain"/>
    <property type="match status" value="1"/>
</dbReference>
<gene>
    <name evidence="9" type="ORF">B9Q13_06230</name>
</gene>
<organism evidence="9 10">
    <name type="scientific">Candidatus Marsarchaeota G2 archaeon ECH_B_SAG-G16</name>
    <dbReference type="NCBI Taxonomy" id="1978167"/>
    <lineage>
        <taxon>Archaea</taxon>
        <taxon>Candidatus Marsarchaeota</taxon>
        <taxon>Candidatus Marsarchaeota group 2</taxon>
    </lineage>
</organism>
<evidence type="ECO:0000256" key="3">
    <source>
        <dbReference type="ARBA" id="ARBA00022723"/>
    </source>
</evidence>
<dbReference type="PROSITE" id="PS51296">
    <property type="entry name" value="RIESKE"/>
    <property type="match status" value="1"/>
</dbReference>
<dbReference type="Pfam" id="PF00355">
    <property type="entry name" value="Rieske"/>
    <property type="match status" value="1"/>
</dbReference>
<evidence type="ECO:0000256" key="6">
    <source>
        <dbReference type="ARBA" id="ARBA00023014"/>
    </source>
</evidence>
<comment type="cofactor">
    <cofactor evidence="1">
        <name>Fe cation</name>
        <dbReference type="ChEBI" id="CHEBI:24875"/>
    </cofactor>
</comment>
<feature type="transmembrane region" description="Helical" evidence="7">
    <location>
        <begin position="12"/>
        <end position="33"/>
    </location>
</feature>
<evidence type="ECO:0000256" key="4">
    <source>
        <dbReference type="ARBA" id="ARBA00023002"/>
    </source>
</evidence>
<dbReference type="EMBL" id="NEXO01000087">
    <property type="protein sequence ID" value="PSO03853.1"/>
    <property type="molecule type" value="Genomic_DNA"/>
</dbReference>
<dbReference type="InterPro" id="IPR036922">
    <property type="entry name" value="Rieske_2Fe-2S_sf"/>
</dbReference>
<dbReference type="Pfam" id="PF00848">
    <property type="entry name" value="Ring_hydroxyl_A"/>
    <property type="match status" value="1"/>
</dbReference>
<dbReference type="GO" id="GO:0051537">
    <property type="term" value="F:2 iron, 2 sulfur cluster binding"/>
    <property type="evidence" value="ECO:0007669"/>
    <property type="project" value="UniProtKB-KW"/>
</dbReference>
<sequence>MNCTLTDDYLDAILVLQNNFIYVFKYMCLTYIFRRTKMSLRKEELIKVLDEMPYAIGFPSKYYHDQNIFQLEMDHLFSKSWLCVARSEDFEKPGDFLVREFGSESIIIIRGEDNKLRAFHNFCRHRGSKLFTDKKGSTKIIQCPYHAWTYTLSGKLVGAPNMERSKVFEKEKYSLVPIKLEEWGGFVFINLDPSSPPLQEWLSGFINLWSRFDFSRLRRGGRLVYDVATNWKMLCENYQECYHCPPVHPLLNKITPYNTAKKISHLSFKEGKHYSASYMEFAGDYTSMTKTGYTKRPLIKGMTSEDKRRIYYSLVIPNMFFSLHPDYLMIHTVWPISVDRSLIECDFYFEPEAIADPSFDPSDAMEAWDEINKQDWNVCELSFKGTTSRFYVPGPYADNESGVHGFDKYMAQFYESFLDSLNGKARE</sequence>